<dbReference type="Gene3D" id="3.40.390.10">
    <property type="entry name" value="Collagenase (Catalytic Domain)"/>
    <property type="match status" value="1"/>
</dbReference>
<reference evidence="1 2" key="1">
    <citation type="submission" date="2016-05" db="EMBL/GenBank/DDBJ databases">
        <authorList>
            <person name="Wang S."/>
            <person name="Zhu B."/>
        </authorList>
    </citation>
    <scope>NUCLEOTIDE SEQUENCE [LARGE SCALE GENOMIC DNA]</scope>
    <source>
        <strain evidence="1 2">CRS05-R5</strain>
    </source>
</reference>
<accession>A0AAC9FZV1</accession>
<protein>
    <recommendedName>
        <fullName evidence="3">Peptidase metallopeptidase domain-containing protein</fullName>
    </recommendedName>
</protein>
<name>A0AAC9FZV1_9PSED</name>
<gene>
    <name evidence="1" type="ORF">A8L59_05490</name>
</gene>
<sequence>MDNLNPCQLVTLNDFNKSYDIAIGENPDNRKTATGTRKKRAVARHTKFWTPGRLLRIRFLNGSSSFKEATKAALANWQPHVNLNLQFIEEGEAEIRISSDPGAYWSMIGTDALTVEEQAQATLNLSPDQDLSIRFFMAQATHEFGHMLGAEHEHLHPEMTIPWDKEAVYQYFGATSDEDRSRIDLTYFNLLDASEVNHSSYDPKSIMHYAIRQNWTKGDFQIHLNPVISEKDKGFMTTAYPHSDAPQETGSA</sequence>
<evidence type="ECO:0008006" key="3">
    <source>
        <dbReference type="Google" id="ProtNLM"/>
    </source>
</evidence>
<dbReference type="Proteomes" id="UP000078142">
    <property type="component" value="Chromosome"/>
</dbReference>
<evidence type="ECO:0000313" key="2">
    <source>
        <dbReference type="Proteomes" id="UP000078142"/>
    </source>
</evidence>
<organism evidence="1 2">
    <name type="scientific">Pseudomonas koreensis</name>
    <dbReference type="NCBI Taxonomy" id="198620"/>
    <lineage>
        <taxon>Bacteria</taxon>
        <taxon>Pseudomonadati</taxon>
        <taxon>Pseudomonadota</taxon>
        <taxon>Gammaproteobacteria</taxon>
        <taxon>Pseudomonadales</taxon>
        <taxon>Pseudomonadaceae</taxon>
        <taxon>Pseudomonas</taxon>
    </lineage>
</organism>
<dbReference type="EMBL" id="CP015852">
    <property type="protein sequence ID" value="ANI00913.1"/>
    <property type="molecule type" value="Genomic_DNA"/>
</dbReference>
<dbReference type="AlphaFoldDB" id="A0AAC9FZV1"/>
<dbReference type="InterPro" id="IPR024079">
    <property type="entry name" value="MetalloPept_cat_dom_sf"/>
</dbReference>
<proteinExistence type="predicted"/>
<dbReference type="GO" id="GO:0008237">
    <property type="term" value="F:metallopeptidase activity"/>
    <property type="evidence" value="ECO:0007669"/>
    <property type="project" value="InterPro"/>
</dbReference>
<evidence type="ECO:0000313" key="1">
    <source>
        <dbReference type="EMBL" id="ANI00913.1"/>
    </source>
</evidence>
<dbReference type="SUPFAM" id="SSF55486">
    <property type="entry name" value="Metalloproteases ('zincins'), catalytic domain"/>
    <property type="match status" value="1"/>
</dbReference>